<dbReference type="EMBL" id="FPCA01000001">
    <property type="protein sequence ID" value="SFU54502.1"/>
    <property type="molecule type" value="Genomic_DNA"/>
</dbReference>
<evidence type="ECO:0000256" key="5">
    <source>
        <dbReference type="ARBA" id="ARBA00022989"/>
    </source>
</evidence>
<evidence type="ECO:0000256" key="1">
    <source>
        <dbReference type="ARBA" id="ARBA00004651"/>
    </source>
</evidence>
<dbReference type="GO" id="GO:0005886">
    <property type="term" value="C:plasma membrane"/>
    <property type="evidence" value="ECO:0007669"/>
    <property type="project" value="UniProtKB-SubCell"/>
</dbReference>
<evidence type="ECO:0000313" key="9">
    <source>
        <dbReference type="Proteomes" id="UP000182491"/>
    </source>
</evidence>
<dbReference type="AlphaFoldDB" id="A0A1I7H1L8"/>
<comment type="similarity">
    <text evidence="2">Belongs to the DoxX family.</text>
</comment>
<dbReference type="PANTHER" id="PTHR33452">
    <property type="entry name" value="OXIDOREDUCTASE CATD-RELATED"/>
    <property type="match status" value="1"/>
</dbReference>
<accession>A0A1I7H1L8</accession>
<dbReference type="Proteomes" id="UP000182491">
    <property type="component" value="Unassembled WGS sequence"/>
</dbReference>
<evidence type="ECO:0000256" key="6">
    <source>
        <dbReference type="ARBA" id="ARBA00023136"/>
    </source>
</evidence>
<keyword evidence="6 7" id="KW-0472">Membrane</keyword>
<dbReference type="PANTHER" id="PTHR33452:SF1">
    <property type="entry name" value="INNER MEMBRANE PROTEIN YPHA-RELATED"/>
    <property type="match status" value="1"/>
</dbReference>
<evidence type="ECO:0000256" key="7">
    <source>
        <dbReference type="SAM" id="Phobius"/>
    </source>
</evidence>
<sequence length="151" mass="17104">MRRHTFSFFRRHRAYGTLFLRLAIGVFIIYGVQDNVFSWERMLEFRDFLAARGVPYPLVAAHVSVYVQFICGILLLLGAAVRWVGLLLILNFTAAILIAHLGQSFPQYYPAAQLIAVGFFFMFHGAGPVSVDAFLDQKRAQSMDRTLSVNV</sequence>
<keyword evidence="4 7" id="KW-0812">Transmembrane</keyword>
<dbReference type="InterPro" id="IPR032808">
    <property type="entry name" value="DoxX"/>
</dbReference>
<dbReference type="STRING" id="388950.GCA_001611675_00520"/>
<comment type="subcellular location">
    <subcellularLocation>
        <location evidence="1">Cell membrane</location>
        <topology evidence="1">Multi-pass membrane protein</topology>
    </subcellularLocation>
</comment>
<name>A0A1I7H1L8_9BACT</name>
<dbReference type="InterPro" id="IPR051907">
    <property type="entry name" value="DoxX-like_oxidoreductase"/>
</dbReference>
<evidence type="ECO:0000256" key="3">
    <source>
        <dbReference type="ARBA" id="ARBA00022475"/>
    </source>
</evidence>
<dbReference type="OrthoDB" id="346004at2"/>
<keyword evidence="9" id="KW-1185">Reference proteome</keyword>
<feature type="transmembrane region" description="Helical" evidence="7">
    <location>
        <begin position="53"/>
        <end position="76"/>
    </location>
</feature>
<protein>
    <submittedName>
        <fullName evidence="8">Putative oxidoreductase</fullName>
    </submittedName>
</protein>
<feature type="transmembrane region" description="Helical" evidence="7">
    <location>
        <begin position="83"/>
        <end position="102"/>
    </location>
</feature>
<evidence type="ECO:0000256" key="2">
    <source>
        <dbReference type="ARBA" id="ARBA00006679"/>
    </source>
</evidence>
<keyword evidence="5 7" id="KW-1133">Transmembrane helix</keyword>
<dbReference type="RefSeq" id="WP_068836720.1">
    <property type="nucleotide sequence ID" value="NZ_BMXC01000001.1"/>
</dbReference>
<feature type="transmembrane region" description="Helical" evidence="7">
    <location>
        <begin position="12"/>
        <end position="33"/>
    </location>
</feature>
<keyword evidence="3" id="KW-1003">Cell membrane</keyword>
<gene>
    <name evidence="8" type="ORF">SAMN04487941_1422</name>
</gene>
<organism evidence="8 9">
    <name type="scientific">Pontibacter akesuensis</name>
    <dbReference type="NCBI Taxonomy" id="388950"/>
    <lineage>
        <taxon>Bacteria</taxon>
        <taxon>Pseudomonadati</taxon>
        <taxon>Bacteroidota</taxon>
        <taxon>Cytophagia</taxon>
        <taxon>Cytophagales</taxon>
        <taxon>Hymenobacteraceae</taxon>
        <taxon>Pontibacter</taxon>
    </lineage>
</organism>
<reference evidence="9" key="1">
    <citation type="submission" date="2016-10" db="EMBL/GenBank/DDBJ databases">
        <authorList>
            <person name="Varghese N."/>
        </authorList>
    </citation>
    <scope>NUCLEOTIDE SEQUENCE [LARGE SCALE GENOMIC DNA]</scope>
    <source>
        <strain evidence="9">DSM 18820</strain>
    </source>
</reference>
<evidence type="ECO:0000313" key="8">
    <source>
        <dbReference type="EMBL" id="SFU54502.1"/>
    </source>
</evidence>
<proteinExistence type="inferred from homology"/>
<evidence type="ECO:0000256" key="4">
    <source>
        <dbReference type="ARBA" id="ARBA00022692"/>
    </source>
</evidence>
<dbReference type="Pfam" id="PF07681">
    <property type="entry name" value="DoxX"/>
    <property type="match status" value="1"/>
</dbReference>
<feature type="transmembrane region" description="Helical" evidence="7">
    <location>
        <begin position="114"/>
        <end position="135"/>
    </location>
</feature>